<dbReference type="GO" id="GO:0009253">
    <property type="term" value="P:peptidoglycan catabolic process"/>
    <property type="evidence" value="ECO:0007669"/>
    <property type="project" value="TreeGrafter"/>
</dbReference>
<dbReference type="KEGG" id="hha:Hhal_1010"/>
<gene>
    <name evidence="4" type="ordered locus">Hhal_1010</name>
</gene>
<evidence type="ECO:0000256" key="2">
    <source>
        <dbReference type="SAM" id="SignalP"/>
    </source>
</evidence>
<dbReference type="InterPro" id="IPR011757">
    <property type="entry name" value="Lytic_transglycosylase_MltB"/>
</dbReference>
<name>A1WVS4_HALHL</name>
<accession>A1WVS4</accession>
<dbReference type="PANTHER" id="PTHR30163">
    <property type="entry name" value="MEMBRANE-BOUND LYTIC MUREIN TRANSGLYCOSYLASE B"/>
    <property type="match status" value="1"/>
</dbReference>
<dbReference type="Gene3D" id="1.10.530.10">
    <property type="match status" value="1"/>
</dbReference>
<dbReference type="CDD" id="cd13399">
    <property type="entry name" value="Slt35-like"/>
    <property type="match status" value="1"/>
</dbReference>
<dbReference type="OrthoDB" id="9772911at2"/>
<feature type="chain" id="PRO_5002640713" evidence="2">
    <location>
        <begin position="23"/>
        <end position="327"/>
    </location>
</feature>
<keyword evidence="2" id="KW-0732">Signal</keyword>
<dbReference type="eggNOG" id="COG2951">
    <property type="taxonomic scope" value="Bacteria"/>
</dbReference>
<organism evidence="4 5">
    <name type="scientific">Halorhodospira halophila (strain DSM 244 / SL1)</name>
    <name type="common">Ectothiorhodospira halophila (strain DSM 244 / SL1)</name>
    <dbReference type="NCBI Taxonomy" id="349124"/>
    <lineage>
        <taxon>Bacteria</taxon>
        <taxon>Pseudomonadati</taxon>
        <taxon>Pseudomonadota</taxon>
        <taxon>Gammaproteobacteria</taxon>
        <taxon>Chromatiales</taxon>
        <taxon>Ectothiorhodospiraceae</taxon>
        <taxon>Halorhodospira</taxon>
    </lineage>
</organism>
<dbReference type="NCBIfam" id="TIGR02282">
    <property type="entry name" value="MltB"/>
    <property type="match status" value="1"/>
</dbReference>
<feature type="active site" evidence="1">
    <location>
        <position position="120"/>
    </location>
</feature>
<evidence type="ECO:0000313" key="4">
    <source>
        <dbReference type="EMBL" id="ABM61786.1"/>
    </source>
</evidence>
<sequence length="327" mass="35906">MNLRLRSATVALLCGSALLATATASTEPERFADEVAERHDLDAGHLRTVLAAAEHDERVLERIASPAEGLPWHDYREIFLTEERLEAGLGYWAEHQDLLAEIHDEHRVPEPVILAILGVESYYGTRRGDHRVLDALTTLGFSDHPRAGFFRDELEAFLLLSAENEWDATEPTGSYAGALGKPQFIPSSYRAYAVDQDGDGRRDLLDNPADAAGSAAHYLARHGWEPDAPVARAVEAEGSAWRDALAATDRPVAPRQSVDELAGLGVEVPDELDGDTPAALIELEGEDGTELWLTLQNFYVLTRYNHSALYAMAVHQLAEALAREHAE</sequence>
<dbReference type="SUPFAM" id="SSF53955">
    <property type="entry name" value="Lysozyme-like"/>
    <property type="match status" value="1"/>
</dbReference>
<dbReference type="RefSeq" id="WP_011813809.1">
    <property type="nucleotide sequence ID" value="NC_008789.1"/>
</dbReference>
<dbReference type="InterPro" id="IPR043426">
    <property type="entry name" value="MltB-like"/>
</dbReference>
<dbReference type="Gene3D" id="1.10.8.350">
    <property type="entry name" value="Bacterial muramidase"/>
    <property type="match status" value="1"/>
</dbReference>
<feature type="domain" description="Transglycosylase SLT" evidence="3">
    <location>
        <begin position="29"/>
        <end position="319"/>
    </location>
</feature>
<evidence type="ECO:0000256" key="1">
    <source>
        <dbReference type="PIRSR" id="PIRSR611757-1"/>
    </source>
</evidence>
<dbReference type="HOGENOM" id="CLU_035402_1_1_6"/>
<evidence type="ECO:0000313" key="5">
    <source>
        <dbReference type="Proteomes" id="UP000000647"/>
    </source>
</evidence>
<keyword evidence="5" id="KW-1185">Reference proteome</keyword>
<dbReference type="EMBL" id="CP000544">
    <property type="protein sequence ID" value="ABM61786.1"/>
    <property type="molecule type" value="Genomic_DNA"/>
</dbReference>
<dbReference type="InterPro" id="IPR023346">
    <property type="entry name" value="Lysozyme-like_dom_sf"/>
</dbReference>
<dbReference type="PANTHER" id="PTHR30163:SF9">
    <property type="entry name" value="MEMBRANE-BOUND LYTIC MUREIN TRANSGLYCOSYLASE B"/>
    <property type="match status" value="1"/>
</dbReference>
<dbReference type="Pfam" id="PF13406">
    <property type="entry name" value="SLT_2"/>
    <property type="match status" value="1"/>
</dbReference>
<dbReference type="CAZy" id="GH103">
    <property type="family name" value="Glycoside Hydrolase Family 103"/>
</dbReference>
<dbReference type="InterPro" id="IPR031304">
    <property type="entry name" value="SLT_2"/>
</dbReference>
<dbReference type="Proteomes" id="UP000000647">
    <property type="component" value="Chromosome"/>
</dbReference>
<reference evidence="4 5" key="2">
    <citation type="journal article" date="2013" name="Stand. Genomic Sci.">
        <title>Complete genome sequence of Halorhodospira halophila SL1.</title>
        <authorList>
            <person name="Challacombe J.F."/>
            <person name="Majid S."/>
            <person name="Deole R."/>
            <person name="Brettin T.S."/>
            <person name="Bruce D."/>
            <person name="Delano S.F."/>
            <person name="Detter J.C."/>
            <person name="Gleasner C.D."/>
            <person name="Han C.S."/>
            <person name="Misra M."/>
            <person name="Reitenga K.G."/>
            <person name="Mikhailova N."/>
            <person name="Woyke T."/>
            <person name="Pitluck S."/>
            <person name="Nolan M."/>
            <person name="Land M.L."/>
            <person name="Saunders E."/>
            <person name="Tapia R."/>
            <person name="Lapidus A."/>
            <person name="Ivanova N."/>
            <person name="Hoff W.D."/>
        </authorList>
    </citation>
    <scope>NUCLEOTIDE SEQUENCE [LARGE SCALE GENOMIC DNA]</scope>
    <source>
        <strain evidence="5">DSM 244 / SL1</strain>
    </source>
</reference>
<dbReference type="FunFam" id="1.10.8.350:FF:000001">
    <property type="entry name" value="Lytic murein transglycosylase B"/>
    <property type="match status" value="1"/>
</dbReference>
<proteinExistence type="predicted"/>
<evidence type="ECO:0000259" key="3">
    <source>
        <dbReference type="Pfam" id="PF13406"/>
    </source>
</evidence>
<protein>
    <submittedName>
        <fullName evidence="4">Lytic murein transglycosylase B</fullName>
    </submittedName>
</protein>
<dbReference type="AlphaFoldDB" id="A1WVS4"/>
<dbReference type="STRING" id="349124.Hhal_1010"/>
<feature type="signal peptide" evidence="2">
    <location>
        <begin position="1"/>
        <end position="22"/>
    </location>
</feature>
<reference evidence="5" key="1">
    <citation type="submission" date="2006-12" db="EMBL/GenBank/DDBJ databases">
        <title>Complete sequence of Halorhodospira halophila SL1.</title>
        <authorList>
            <consortium name="US DOE Joint Genome Institute"/>
            <person name="Copeland A."/>
            <person name="Lucas S."/>
            <person name="Lapidus A."/>
            <person name="Barry K."/>
            <person name="Detter J.C."/>
            <person name="Glavina del Rio T."/>
            <person name="Hammon N."/>
            <person name="Israni S."/>
            <person name="Dalin E."/>
            <person name="Tice H."/>
            <person name="Pitluck S."/>
            <person name="Saunders E."/>
            <person name="Brettin T."/>
            <person name="Bruce D."/>
            <person name="Han C."/>
            <person name="Tapia R."/>
            <person name="Schmutz J."/>
            <person name="Larimer F."/>
            <person name="Land M."/>
            <person name="Hauser L."/>
            <person name="Kyrpides N."/>
            <person name="Mikhailova N."/>
            <person name="Hoff W."/>
            <person name="Richardson P."/>
        </authorList>
    </citation>
    <scope>NUCLEOTIDE SEQUENCE [LARGE SCALE GENOMIC DNA]</scope>
    <source>
        <strain evidence="5">DSM 244 / SL1</strain>
    </source>
</reference>
<dbReference type="GO" id="GO:0008933">
    <property type="term" value="F:peptidoglycan lytic transglycosylase activity"/>
    <property type="evidence" value="ECO:0007669"/>
    <property type="project" value="TreeGrafter"/>
</dbReference>